<dbReference type="EC" id="5.4.99.-" evidence="5"/>
<evidence type="ECO:0000259" key="8">
    <source>
        <dbReference type="Pfam" id="PF13249"/>
    </source>
</evidence>
<reference evidence="9" key="1">
    <citation type="submission" date="2020-06" db="EMBL/GenBank/DDBJ databases">
        <title>Draft genome sequences of strains closely related to Aspergillus parafelis and Aspergillus hiratsukae.</title>
        <authorList>
            <person name="Dos Santos R.A.C."/>
            <person name="Rivero-Menendez O."/>
            <person name="Steenwyk J.L."/>
            <person name="Mead M.E."/>
            <person name="Goldman G.H."/>
            <person name="Alastruey-Izquierdo A."/>
            <person name="Rokas A."/>
        </authorList>
    </citation>
    <scope>NUCLEOTIDE SEQUENCE</scope>
    <source>
        <strain evidence="9">CNM-CM7691</strain>
    </source>
</reference>
<accession>A0A8H6QUE7</accession>
<dbReference type="PROSITE" id="PS00678">
    <property type="entry name" value="WD_REPEATS_1"/>
    <property type="match status" value="1"/>
</dbReference>
<feature type="domain" description="Squalene cyclase N-terminal" evidence="8">
    <location>
        <begin position="194"/>
        <end position="360"/>
    </location>
</feature>
<dbReference type="Pfam" id="PF13249">
    <property type="entry name" value="SQHop_cyclase_N"/>
    <property type="match status" value="1"/>
</dbReference>
<dbReference type="InterPro" id="IPR019775">
    <property type="entry name" value="WD40_repeat_CS"/>
</dbReference>
<dbReference type="Pfam" id="PF13243">
    <property type="entry name" value="SQHop_cyclase_C"/>
    <property type="match status" value="1"/>
</dbReference>
<name>A0A8H6QUE7_9EURO</name>
<dbReference type="InterPro" id="IPR032696">
    <property type="entry name" value="SQ_cyclase_C"/>
</dbReference>
<keyword evidence="3 5" id="KW-0413">Isomerase</keyword>
<dbReference type="SUPFAM" id="SSF48239">
    <property type="entry name" value="Terpenoid cyclases/Protein prenyltransferases"/>
    <property type="match status" value="2"/>
</dbReference>
<evidence type="ECO:0000313" key="9">
    <source>
        <dbReference type="EMBL" id="KAF7178412.1"/>
    </source>
</evidence>
<feature type="signal peptide" evidence="6">
    <location>
        <begin position="1"/>
        <end position="15"/>
    </location>
</feature>
<dbReference type="InterPro" id="IPR001680">
    <property type="entry name" value="WD40_rpt"/>
</dbReference>
<dbReference type="Gene3D" id="2.130.10.10">
    <property type="entry name" value="YVTN repeat-like/Quinoprotein amine dehydrogenase"/>
    <property type="match status" value="1"/>
</dbReference>
<sequence length="713" mass="79340">MEAMSLLGLLSEALGILNLLQSDEKIDKNLEFSEILRDAKRFCLKNWQIADDMPLQLYSTGLVFAPTRAIVRKNFGKELPDWISTLPEVEQTWSTELQILEGHTGAVYSVAFAPNGHLLASGSYDKTVKLWDTATGALQQTLEGHSDSCRCVAFSPDSRFVASGSFDKTVKIWNSVTASLQQSLMGHLDSGILFPWAAVPELPPELILAPNSAFINIYRLSSWTRGVIIPLLVMRHHQPIYPLPNGLSASNNYLDELWCNPADKLVPYTPPGFDLTQNSFWAIDYLLHFLGGPLRISPLRRYAVQKCISWILEHQDKEGDWTGFYPSTAQNIMALKLEGFDLKSSPVQRGIEAVERLARQDGQGKQIQVTTSPVWDTVLMTVALCDTGMPSSRDYAEKAVQWIKGNQILETYGDWQVYRPQLAPGGFCFQYFNRYCPDFDDTAAAILAIVKQDGSAVKSEAVLRATEFLLALQNRDGGWGAFEVDNDSLFLNKMPFSDMDCLSDPATADVTGRVLEAWGLLLEKSQHEDSLPGHLISRVRQSANRAIAYLIATQEPTGAWFGRWGVNYIYGTSNVLCGLARFAAHINSIPDVVAPALEWLKSIQNMDGGWGESLLSYKDTKYAGIGPSTASQTAWALMALLPFLPATDTVVVRGIQYLLRTQTKVVGKGLSWPESHSTGVGFVNWFYMKYELYPHYFPMMALARWTQAAAINN</sequence>
<dbReference type="InterPro" id="IPR008930">
    <property type="entry name" value="Terpenoid_cyclase/PrenylTrfase"/>
</dbReference>
<dbReference type="AlphaFoldDB" id="A0A8H6QUE7"/>
<keyword evidence="10" id="KW-1185">Reference proteome</keyword>
<evidence type="ECO:0000256" key="2">
    <source>
        <dbReference type="ARBA" id="ARBA00022737"/>
    </source>
</evidence>
<comment type="similarity">
    <text evidence="5">Belongs to the terpene cyclase/mutase family.</text>
</comment>
<proteinExistence type="inferred from homology"/>
<organism evidence="9 10">
    <name type="scientific">Aspergillus felis</name>
    <dbReference type="NCBI Taxonomy" id="1287682"/>
    <lineage>
        <taxon>Eukaryota</taxon>
        <taxon>Fungi</taxon>
        <taxon>Dikarya</taxon>
        <taxon>Ascomycota</taxon>
        <taxon>Pezizomycotina</taxon>
        <taxon>Eurotiomycetes</taxon>
        <taxon>Eurotiomycetidae</taxon>
        <taxon>Eurotiales</taxon>
        <taxon>Aspergillaceae</taxon>
        <taxon>Aspergillus</taxon>
        <taxon>Aspergillus subgen. Fumigati</taxon>
    </lineage>
</organism>
<dbReference type="GO" id="GO:0016866">
    <property type="term" value="F:intramolecular transferase activity"/>
    <property type="evidence" value="ECO:0007669"/>
    <property type="project" value="InterPro"/>
</dbReference>
<dbReference type="PROSITE" id="PS50082">
    <property type="entry name" value="WD_REPEATS_2"/>
    <property type="match status" value="2"/>
</dbReference>
<keyword evidence="6" id="KW-0732">Signal</keyword>
<dbReference type="SMART" id="SM00320">
    <property type="entry name" value="WD40"/>
    <property type="match status" value="2"/>
</dbReference>
<feature type="repeat" description="WD" evidence="4">
    <location>
        <begin position="100"/>
        <end position="141"/>
    </location>
</feature>
<evidence type="ECO:0000313" key="10">
    <source>
        <dbReference type="Proteomes" id="UP000641853"/>
    </source>
</evidence>
<keyword evidence="2" id="KW-0677">Repeat</keyword>
<dbReference type="GO" id="GO:0016104">
    <property type="term" value="P:triterpenoid biosynthetic process"/>
    <property type="evidence" value="ECO:0007669"/>
    <property type="project" value="InterPro"/>
</dbReference>
<dbReference type="PANTHER" id="PTHR11764:SF82">
    <property type="entry name" value="TERPENE CYCLASE_MUTASE FAMILY MEMBER"/>
    <property type="match status" value="1"/>
</dbReference>
<evidence type="ECO:0000256" key="6">
    <source>
        <dbReference type="SAM" id="SignalP"/>
    </source>
</evidence>
<feature type="chain" id="PRO_5034849854" description="Terpene cyclase/mutase family member" evidence="6">
    <location>
        <begin position="16"/>
        <end position="713"/>
    </location>
</feature>
<dbReference type="PANTHER" id="PTHR11764">
    <property type="entry name" value="TERPENE CYCLASE/MUTASE FAMILY MEMBER"/>
    <property type="match status" value="1"/>
</dbReference>
<dbReference type="EMBL" id="JACBAG010001881">
    <property type="protein sequence ID" value="KAF7178412.1"/>
    <property type="molecule type" value="Genomic_DNA"/>
</dbReference>
<dbReference type="GO" id="GO:0005811">
    <property type="term" value="C:lipid droplet"/>
    <property type="evidence" value="ECO:0007669"/>
    <property type="project" value="InterPro"/>
</dbReference>
<gene>
    <name evidence="9" type="ORF">CNMCM7691_007103</name>
</gene>
<evidence type="ECO:0000256" key="1">
    <source>
        <dbReference type="ARBA" id="ARBA00022574"/>
    </source>
</evidence>
<feature type="domain" description="Squalene cyclase C-terminal" evidence="7">
    <location>
        <begin position="372"/>
        <end position="706"/>
    </location>
</feature>
<dbReference type="InterPro" id="IPR018333">
    <property type="entry name" value="Squalene_cyclase"/>
</dbReference>
<dbReference type="InterPro" id="IPR036322">
    <property type="entry name" value="WD40_repeat_dom_sf"/>
</dbReference>
<dbReference type="InterPro" id="IPR006400">
    <property type="entry name" value="Hopene-cyclase"/>
</dbReference>
<evidence type="ECO:0000259" key="7">
    <source>
        <dbReference type="Pfam" id="PF13243"/>
    </source>
</evidence>
<protein>
    <recommendedName>
        <fullName evidence="5">Terpene cyclase/mutase family member</fullName>
        <ecNumber evidence="5">5.4.99.-</ecNumber>
    </recommendedName>
</protein>
<dbReference type="NCBIfam" id="TIGR01787">
    <property type="entry name" value="squalene_cyclas"/>
    <property type="match status" value="1"/>
</dbReference>
<evidence type="ECO:0000256" key="3">
    <source>
        <dbReference type="ARBA" id="ARBA00023235"/>
    </source>
</evidence>
<comment type="caution">
    <text evidence="9">The sequence shown here is derived from an EMBL/GenBank/DDBJ whole genome shotgun (WGS) entry which is preliminary data.</text>
</comment>
<evidence type="ECO:0000256" key="4">
    <source>
        <dbReference type="PROSITE-ProRule" id="PRU00221"/>
    </source>
</evidence>
<dbReference type="InterPro" id="IPR032697">
    <property type="entry name" value="SQ_cyclase_N"/>
</dbReference>
<dbReference type="Gene3D" id="1.50.10.20">
    <property type="match status" value="2"/>
</dbReference>
<dbReference type="SUPFAM" id="SSF50978">
    <property type="entry name" value="WD40 repeat-like"/>
    <property type="match status" value="1"/>
</dbReference>
<dbReference type="NCBIfam" id="TIGR01507">
    <property type="entry name" value="hopene_cyclase"/>
    <property type="match status" value="1"/>
</dbReference>
<dbReference type="InterPro" id="IPR015943">
    <property type="entry name" value="WD40/YVTN_repeat-like_dom_sf"/>
</dbReference>
<dbReference type="SFLD" id="SFLDG01016">
    <property type="entry name" value="Prenyltransferase_Like_2"/>
    <property type="match status" value="1"/>
</dbReference>
<dbReference type="Pfam" id="PF00400">
    <property type="entry name" value="WD40"/>
    <property type="match status" value="2"/>
</dbReference>
<dbReference type="PROSITE" id="PS50294">
    <property type="entry name" value="WD_REPEATS_REGION"/>
    <property type="match status" value="2"/>
</dbReference>
<dbReference type="Proteomes" id="UP000641853">
    <property type="component" value="Unassembled WGS sequence"/>
</dbReference>
<feature type="repeat" description="WD" evidence="4">
    <location>
        <begin position="142"/>
        <end position="183"/>
    </location>
</feature>
<evidence type="ECO:0000256" key="5">
    <source>
        <dbReference type="RuleBase" id="RU362003"/>
    </source>
</evidence>
<keyword evidence="1 4" id="KW-0853">WD repeat</keyword>